<dbReference type="Gene3D" id="1.25.40.10">
    <property type="entry name" value="Tetratricopeptide repeat domain"/>
    <property type="match status" value="1"/>
</dbReference>
<reference evidence="1 2" key="1">
    <citation type="submission" date="2019-06" db="EMBL/GenBank/DDBJ databases">
        <title>Sequencing the genomes of 1000 actinobacteria strains.</title>
        <authorList>
            <person name="Klenk H.-P."/>
        </authorList>
    </citation>
    <scope>NUCLEOTIDE SEQUENCE [LARGE SCALE GENOMIC DNA]</scope>
    <source>
        <strain evidence="1 2">DSM 8251</strain>
    </source>
</reference>
<protein>
    <recommendedName>
        <fullName evidence="3">Tetratricopeptide repeat protein</fullName>
    </recommendedName>
</protein>
<dbReference type="OrthoDB" id="3727045at2"/>
<accession>A0A542ZQL1</accession>
<dbReference type="EMBL" id="VFOR01000001">
    <property type="protein sequence ID" value="TQL62641.1"/>
    <property type="molecule type" value="Genomic_DNA"/>
</dbReference>
<name>A0A542ZQL1_9ACTN</name>
<evidence type="ECO:0008006" key="3">
    <source>
        <dbReference type="Google" id="ProtNLM"/>
    </source>
</evidence>
<dbReference type="Proteomes" id="UP000316196">
    <property type="component" value="Unassembled WGS sequence"/>
</dbReference>
<evidence type="ECO:0000313" key="2">
    <source>
        <dbReference type="Proteomes" id="UP000316196"/>
    </source>
</evidence>
<keyword evidence="2" id="KW-1185">Reference proteome</keyword>
<dbReference type="SUPFAM" id="SSF48452">
    <property type="entry name" value="TPR-like"/>
    <property type="match status" value="1"/>
</dbReference>
<dbReference type="AlphaFoldDB" id="A0A542ZQL1"/>
<dbReference type="RefSeq" id="WP_142092458.1">
    <property type="nucleotide sequence ID" value="NZ_BAAAMD010000001.1"/>
</dbReference>
<sequence length="290" mass="32010">MRFETFDDWADWIDDEFDEMLDEAVESRDGARVVALHDEAWESFPGEHDDQRLQGVVSSALGHFHDLRQWDASARWVPRMATLYGAQEPSVRFHRGVTAWNTGDAVAGQAELAKLYEDFGPNGFLPDPGYVAVARGEVSAPAGEPVAAENAEALSVDDPRVQGVAEQVNDAMDTGRWDEAIGLCREGLSLLGDPRSADGAMWFLGTMGDAYVEQEQWAEARDTFALATQVPGGMENPYIQLRLGQSEYELGNERPAANGLIAAYMQAPDILDEEPPKYLKFLREQGLIDS</sequence>
<proteinExistence type="predicted"/>
<organism evidence="1 2">
    <name type="scientific">Propioniferax innocua</name>
    <dbReference type="NCBI Taxonomy" id="1753"/>
    <lineage>
        <taxon>Bacteria</taxon>
        <taxon>Bacillati</taxon>
        <taxon>Actinomycetota</taxon>
        <taxon>Actinomycetes</taxon>
        <taxon>Propionibacteriales</taxon>
        <taxon>Propionibacteriaceae</taxon>
        <taxon>Propioniferax</taxon>
    </lineage>
</organism>
<comment type="caution">
    <text evidence="1">The sequence shown here is derived from an EMBL/GenBank/DDBJ whole genome shotgun (WGS) entry which is preliminary data.</text>
</comment>
<dbReference type="InterPro" id="IPR011990">
    <property type="entry name" value="TPR-like_helical_dom_sf"/>
</dbReference>
<evidence type="ECO:0000313" key="1">
    <source>
        <dbReference type="EMBL" id="TQL62641.1"/>
    </source>
</evidence>
<gene>
    <name evidence="1" type="ORF">FB460_0425</name>
</gene>